<name>A0A183DL26_9BILA</name>
<protein>
    <submittedName>
        <fullName evidence="4">ANK_REP_REGION domain-containing protein</fullName>
    </submittedName>
</protein>
<evidence type="ECO:0000256" key="2">
    <source>
        <dbReference type="ARBA" id="ARBA00023043"/>
    </source>
</evidence>
<dbReference type="Gene3D" id="1.25.40.20">
    <property type="entry name" value="Ankyrin repeat-containing domain"/>
    <property type="match status" value="1"/>
</dbReference>
<evidence type="ECO:0000256" key="1">
    <source>
        <dbReference type="ARBA" id="ARBA00022737"/>
    </source>
</evidence>
<dbReference type="GO" id="GO:0006357">
    <property type="term" value="P:regulation of transcription by RNA polymerase II"/>
    <property type="evidence" value="ECO:0007669"/>
    <property type="project" value="TreeGrafter"/>
</dbReference>
<proteinExistence type="predicted"/>
<evidence type="ECO:0000313" key="4">
    <source>
        <dbReference type="WBParaSite" id="GPUH_0000942801-mRNA-1"/>
    </source>
</evidence>
<dbReference type="PANTHER" id="PTHR24126">
    <property type="entry name" value="ANKYRIN REPEAT, PH AND SEC7 DOMAIN CONTAINING PROTEIN SECG-RELATED"/>
    <property type="match status" value="1"/>
</dbReference>
<dbReference type="PANTHER" id="PTHR24126:SF46">
    <property type="entry name" value="ANKYRIN-3"/>
    <property type="match status" value="1"/>
</dbReference>
<dbReference type="GO" id="GO:0005634">
    <property type="term" value="C:nucleus"/>
    <property type="evidence" value="ECO:0007669"/>
    <property type="project" value="TreeGrafter"/>
</dbReference>
<evidence type="ECO:0000256" key="3">
    <source>
        <dbReference type="PROSITE-ProRule" id="PRU00023"/>
    </source>
</evidence>
<dbReference type="WBParaSite" id="GPUH_0000942801-mRNA-1">
    <property type="protein sequence ID" value="GPUH_0000942801-mRNA-1"/>
    <property type="gene ID" value="GPUH_0000942801"/>
</dbReference>
<dbReference type="Pfam" id="PF12796">
    <property type="entry name" value="Ank_2"/>
    <property type="match status" value="1"/>
</dbReference>
<dbReference type="PROSITE" id="PS50297">
    <property type="entry name" value="ANK_REP_REGION"/>
    <property type="match status" value="1"/>
</dbReference>
<dbReference type="GO" id="GO:0061629">
    <property type="term" value="F:RNA polymerase II-specific DNA-binding transcription factor binding"/>
    <property type="evidence" value="ECO:0007669"/>
    <property type="project" value="TreeGrafter"/>
</dbReference>
<keyword evidence="2 3" id="KW-0040">ANK repeat</keyword>
<dbReference type="InterPro" id="IPR002110">
    <property type="entry name" value="Ankyrin_rpt"/>
</dbReference>
<organism evidence="4">
    <name type="scientific">Gongylonema pulchrum</name>
    <dbReference type="NCBI Taxonomy" id="637853"/>
    <lineage>
        <taxon>Eukaryota</taxon>
        <taxon>Metazoa</taxon>
        <taxon>Ecdysozoa</taxon>
        <taxon>Nematoda</taxon>
        <taxon>Chromadorea</taxon>
        <taxon>Rhabditida</taxon>
        <taxon>Spirurina</taxon>
        <taxon>Spiruromorpha</taxon>
        <taxon>Spiruroidea</taxon>
        <taxon>Gongylonematidae</taxon>
        <taxon>Gongylonema</taxon>
    </lineage>
</organism>
<dbReference type="AlphaFoldDB" id="A0A183DL26"/>
<feature type="repeat" description="ANK" evidence="3">
    <location>
        <begin position="28"/>
        <end position="60"/>
    </location>
</feature>
<sequence length="81" mass="8643">LRAARAGNLDRVLELLRSGTDINTCNANGLNALHLASKEGHHEVVRELLKRKADVDAATKVLSAIPEPSGTPAAHMPKELV</sequence>
<dbReference type="SMART" id="SM00248">
    <property type="entry name" value="ANK"/>
    <property type="match status" value="1"/>
</dbReference>
<accession>A0A183DL26</accession>
<keyword evidence="1" id="KW-0677">Repeat</keyword>
<dbReference type="PROSITE" id="PS50088">
    <property type="entry name" value="ANK_REPEAT"/>
    <property type="match status" value="1"/>
</dbReference>
<dbReference type="SUPFAM" id="SSF48403">
    <property type="entry name" value="Ankyrin repeat"/>
    <property type="match status" value="1"/>
</dbReference>
<dbReference type="InterPro" id="IPR036770">
    <property type="entry name" value="Ankyrin_rpt-contain_sf"/>
</dbReference>
<reference evidence="4" key="1">
    <citation type="submission" date="2016-06" db="UniProtKB">
        <authorList>
            <consortium name="WormBaseParasite"/>
        </authorList>
    </citation>
    <scope>IDENTIFICATION</scope>
</reference>